<feature type="domain" description="Metaxin glutathione S-transferase" evidence="1">
    <location>
        <begin position="133"/>
        <end position="171"/>
    </location>
</feature>
<dbReference type="Pfam" id="PF17172">
    <property type="entry name" value="GST_N_4"/>
    <property type="match status" value="1"/>
</dbReference>
<dbReference type="EMBL" id="JAVXUP010002315">
    <property type="protein sequence ID" value="KAK3004079.1"/>
    <property type="molecule type" value="Genomic_DNA"/>
</dbReference>
<evidence type="ECO:0000259" key="1">
    <source>
        <dbReference type="Pfam" id="PF17171"/>
    </source>
</evidence>
<dbReference type="PANTHER" id="PTHR12289">
    <property type="entry name" value="METAXIN RELATED"/>
    <property type="match status" value="1"/>
</dbReference>
<protein>
    <recommendedName>
        <fullName evidence="5">Metaxin glutathione S-transferase domain-containing protein</fullName>
    </recommendedName>
</protein>
<dbReference type="GO" id="GO:0006626">
    <property type="term" value="P:protein targeting to mitochondrion"/>
    <property type="evidence" value="ECO:0007669"/>
    <property type="project" value="TreeGrafter"/>
</dbReference>
<feature type="domain" description="Thioredoxin-like fold" evidence="2">
    <location>
        <begin position="12"/>
        <end position="80"/>
    </location>
</feature>
<keyword evidence="4" id="KW-1185">Reference proteome</keyword>
<comment type="caution">
    <text evidence="3">The sequence shown here is derived from an EMBL/GenBank/DDBJ whole genome shotgun (WGS) entry which is preliminary data.</text>
</comment>
<dbReference type="InterPro" id="IPR050931">
    <property type="entry name" value="Mito_Protein_Transport_Metaxin"/>
</dbReference>
<evidence type="ECO:0000313" key="3">
    <source>
        <dbReference type="EMBL" id="KAK3004079.1"/>
    </source>
</evidence>
<dbReference type="GO" id="GO:0005741">
    <property type="term" value="C:mitochondrial outer membrane"/>
    <property type="evidence" value="ECO:0007669"/>
    <property type="project" value="TreeGrafter"/>
</dbReference>
<dbReference type="AlphaFoldDB" id="A0AA89AHN8"/>
<dbReference type="InterPro" id="IPR033468">
    <property type="entry name" value="Metaxin_GST"/>
</dbReference>
<evidence type="ECO:0000259" key="2">
    <source>
        <dbReference type="Pfam" id="PF17172"/>
    </source>
</evidence>
<accession>A0AA89AHN8</accession>
<evidence type="ECO:0008006" key="5">
    <source>
        <dbReference type="Google" id="ProtNLM"/>
    </source>
</evidence>
<gene>
    <name evidence="3" type="ORF">RJ639_019023</name>
</gene>
<dbReference type="PANTHER" id="PTHR12289:SF41">
    <property type="entry name" value="FAILED AXON CONNECTIONS-RELATED"/>
    <property type="match status" value="1"/>
</dbReference>
<reference evidence="3" key="1">
    <citation type="submission" date="2022-12" db="EMBL/GenBank/DDBJ databases">
        <title>Draft genome assemblies for two species of Escallonia (Escalloniales).</title>
        <authorList>
            <person name="Chanderbali A."/>
            <person name="Dervinis C."/>
            <person name="Anghel I."/>
            <person name="Soltis D."/>
            <person name="Soltis P."/>
            <person name="Zapata F."/>
        </authorList>
    </citation>
    <scope>NUCLEOTIDE SEQUENCE</scope>
    <source>
        <strain evidence="3">UCBG64.0493</strain>
        <tissue evidence="3">Leaf</tissue>
    </source>
</reference>
<proteinExistence type="predicted"/>
<sequence length="181" mass="19917">MANILGEADNKSLDQIPYVESGGYVAYNNEKSGVIDGLKEDGIVDLDSEISAAPQWISTKAMISSWLSAAVTYELWVGSDGSSAHKIYYSDLPGPIGKLLYLKQVHVSKQLLGITNGNAERKVEEIYRNATIAYKALSTRLGEQTYFFENRPTSLDAIFLGHALFTLQALPVSTFMDFILL</sequence>
<name>A0AA89AHN8_9ASTE</name>
<dbReference type="InterPro" id="IPR012336">
    <property type="entry name" value="Thioredoxin-like_fold"/>
</dbReference>
<dbReference type="Pfam" id="PF17171">
    <property type="entry name" value="GST_C_6"/>
    <property type="match status" value="1"/>
</dbReference>
<organism evidence="3 4">
    <name type="scientific">Escallonia herrerae</name>
    <dbReference type="NCBI Taxonomy" id="1293975"/>
    <lineage>
        <taxon>Eukaryota</taxon>
        <taxon>Viridiplantae</taxon>
        <taxon>Streptophyta</taxon>
        <taxon>Embryophyta</taxon>
        <taxon>Tracheophyta</taxon>
        <taxon>Spermatophyta</taxon>
        <taxon>Magnoliopsida</taxon>
        <taxon>eudicotyledons</taxon>
        <taxon>Gunneridae</taxon>
        <taxon>Pentapetalae</taxon>
        <taxon>asterids</taxon>
        <taxon>campanulids</taxon>
        <taxon>Escalloniales</taxon>
        <taxon>Escalloniaceae</taxon>
        <taxon>Escallonia</taxon>
    </lineage>
</organism>
<dbReference type="Proteomes" id="UP001188597">
    <property type="component" value="Unassembled WGS sequence"/>
</dbReference>
<evidence type="ECO:0000313" key="4">
    <source>
        <dbReference type="Proteomes" id="UP001188597"/>
    </source>
</evidence>